<dbReference type="InterPro" id="IPR036249">
    <property type="entry name" value="Thioredoxin-like_sf"/>
</dbReference>
<evidence type="ECO:0000313" key="2">
    <source>
        <dbReference type="EMBL" id="OUK02187.1"/>
    </source>
</evidence>
<reference evidence="3 5" key="2">
    <citation type="submission" date="2023-12" db="EMBL/GenBank/DDBJ databases">
        <title>Redefining Piscine Lactococcosis.</title>
        <authorList>
            <person name="Heckman T.I."/>
            <person name="Yazdi Z."/>
            <person name="Older C.E."/>
            <person name="Griffin M.J."/>
            <person name="Waldbieser G.C."/>
            <person name="Chow A.M."/>
            <person name="Medina Silva I."/>
            <person name="Anenson K.M."/>
            <person name="Garcia J.C."/>
            <person name="LaFrentz B.R."/>
            <person name="Slavic D."/>
            <person name="Toohey-Kurth K.L."/>
            <person name="Yant P."/>
            <person name="Fritz H.M."/>
            <person name="Henderson E."/>
            <person name="McDowall R."/>
            <person name="Cai H."/>
            <person name="Adikson M."/>
            <person name="Soto E."/>
        </authorList>
    </citation>
    <scope>NUCLEOTIDE SEQUENCE [LARGE SCALE GENOMIC DNA]</scope>
    <source>
        <strain evidence="3 5">R21-91A</strain>
    </source>
</reference>
<dbReference type="SUPFAM" id="SSF52833">
    <property type="entry name" value="Thioredoxin-like"/>
    <property type="match status" value="1"/>
</dbReference>
<gene>
    <name evidence="2" type="ORF">BZZ03_11500</name>
    <name evidence="3" type="ORF">VNN45_06660</name>
</gene>
<dbReference type="EMBL" id="CP141698">
    <property type="protein sequence ID" value="WYC66564.1"/>
    <property type="molecule type" value="Genomic_DNA"/>
</dbReference>
<dbReference type="Gene3D" id="3.40.30.10">
    <property type="entry name" value="Glutaredoxin"/>
    <property type="match status" value="1"/>
</dbReference>
<evidence type="ECO:0000313" key="3">
    <source>
        <dbReference type="EMBL" id="WYC66564.1"/>
    </source>
</evidence>
<evidence type="ECO:0000313" key="4">
    <source>
        <dbReference type="Proteomes" id="UP000194606"/>
    </source>
</evidence>
<evidence type="ECO:0000256" key="1">
    <source>
        <dbReference type="PROSITE-ProRule" id="PRU01282"/>
    </source>
</evidence>
<dbReference type="EMBL" id="MUIZ01000021">
    <property type="protein sequence ID" value="OUK02187.1"/>
    <property type="molecule type" value="Genomic_DNA"/>
</dbReference>
<dbReference type="AlphaFoldDB" id="A0A252CA54"/>
<dbReference type="RefSeq" id="WP_019294275.1">
    <property type="nucleotide sequence ID" value="NZ_CP094882.1"/>
</dbReference>
<dbReference type="Pfam" id="PF03960">
    <property type="entry name" value="ArsC"/>
    <property type="match status" value="1"/>
</dbReference>
<dbReference type="InterPro" id="IPR006660">
    <property type="entry name" value="Arsenate_reductase-like"/>
</dbReference>
<comment type="similarity">
    <text evidence="1">Belongs to the ArsC family.</text>
</comment>
<proteinExistence type="inferred from homology"/>
<evidence type="ECO:0000313" key="5">
    <source>
        <dbReference type="Proteomes" id="UP001456368"/>
    </source>
</evidence>
<protein>
    <submittedName>
        <fullName evidence="3">ArsC/Spx/MgsR family protein</fullName>
    </submittedName>
</protein>
<reference evidence="2 4" key="1">
    <citation type="submission" date="2017-02" db="EMBL/GenBank/DDBJ databases">
        <authorList>
            <person name="Peterson S.W."/>
        </authorList>
    </citation>
    <scope>NUCLEOTIDE SEQUENCE [LARGE SCALE GENOMIC DNA]</scope>
    <source>
        <strain evidence="2">159469</strain>
    </source>
</reference>
<dbReference type="Proteomes" id="UP001456368">
    <property type="component" value="Chromosome"/>
</dbReference>
<organism evidence="2 4">
    <name type="scientific">Lactococcus petauri</name>
    <dbReference type="NCBI Taxonomy" id="1940789"/>
    <lineage>
        <taxon>Bacteria</taxon>
        <taxon>Bacillati</taxon>
        <taxon>Bacillota</taxon>
        <taxon>Bacilli</taxon>
        <taxon>Lactobacillales</taxon>
        <taxon>Streptococcaceae</taxon>
        <taxon>Lactococcus</taxon>
    </lineage>
</organism>
<sequence length="116" mass="13643">MIKLYYRKHSKASKDAIEWFKQQNLDINIQNINSISEGDIFQSLYLSDIDVPYILRRGLAFFFLYAEEKKAKELRFSESLAYLEKKPYLLRDPIIISSDSSLIGYNEAKLKKLLKV</sequence>
<dbReference type="PROSITE" id="PS51353">
    <property type="entry name" value="ARSC"/>
    <property type="match status" value="1"/>
</dbReference>
<name>A0A252CA54_9LACT</name>
<dbReference type="Proteomes" id="UP000194606">
    <property type="component" value="Unassembled WGS sequence"/>
</dbReference>
<keyword evidence="5" id="KW-1185">Reference proteome</keyword>
<dbReference type="GeneID" id="75144199"/>
<accession>A0A252CA54</accession>